<evidence type="ECO:0000256" key="12">
    <source>
        <dbReference type="ARBA" id="ARBA00034000"/>
    </source>
</evidence>
<keyword evidence="9" id="KW-0133">Cell shape</keyword>
<keyword evidence="17" id="KW-1185">Reference proteome</keyword>
<name>A0ABV4TV08_9GAMM</name>
<comment type="caution">
    <text evidence="16">The sequence shown here is derived from an EMBL/GenBank/DDBJ whole genome shotgun (WGS) entry which is preliminary data.</text>
</comment>
<feature type="domain" description="Peptidase S11 D-Ala-D-Ala carboxypeptidase A C-terminal" evidence="15">
    <location>
        <begin position="270"/>
        <end position="360"/>
    </location>
</feature>
<dbReference type="EMBL" id="JBGUAW010000006">
    <property type="protein sequence ID" value="MFA9461161.1"/>
    <property type="molecule type" value="Genomic_DNA"/>
</dbReference>
<keyword evidence="11" id="KW-0961">Cell wall biogenesis/degradation</keyword>
<dbReference type="GO" id="GO:0004180">
    <property type="term" value="F:carboxypeptidase activity"/>
    <property type="evidence" value="ECO:0007669"/>
    <property type="project" value="UniProtKB-KW"/>
</dbReference>
<dbReference type="Gene3D" id="2.60.410.10">
    <property type="entry name" value="D-Ala-D-Ala carboxypeptidase, C-terminal domain"/>
    <property type="match status" value="1"/>
</dbReference>
<organism evidence="16 17">
    <name type="scientific">Thiohalorhabdus methylotrophus</name>
    <dbReference type="NCBI Taxonomy" id="3242694"/>
    <lineage>
        <taxon>Bacteria</taxon>
        <taxon>Pseudomonadati</taxon>
        <taxon>Pseudomonadota</taxon>
        <taxon>Gammaproteobacteria</taxon>
        <taxon>Thiohalorhabdales</taxon>
        <taxon>Thiohalorhabdaceae</taxon>
        <taxon>Thiohalorhabdus</taxon>
    </lineage>
</organism>
<comment type="function">
    <text evidence="1">Removes C-terminal D-alanyl residues from sugar-peptide cell wall precursors.</text>
</comment>
<dbReference type="Gene3D" id="3.40.710.10">
    <property type="entry name" value="DD-peptidase/beta-lactamase superfamily"/>
    <property type="match status" value="1"/>
</dbReference>
<feature type="chain" id="PRO_5045297430" description="serine-type D-Ala-D-Ala carboxypeptidase" evidence="14">
    <location>
        <begin position="21"/>
        <end position="406"/>
    </location>
</feature>
<evidence type="ECO:0000256" key="13">
    <source>
        <dbReference type="RuleBase" id="RU004016"/>
    </source>
</evidence>
<evidence type="ECO:0000256" key="8">
    <source>
        <dbReference type="ARBA" id="ARBA00022801"/>
    </source>
</evidence>
<evidence type="ECO:0000256" key="1">
    <source>
        <dbReference type="ARBA" id="ARBA00003217"/>
    </source>
</evidence>
<evidence type="ECO:0000256" key="6">
    <source>
        <dbReference type="ARBA" id="ARBA00022670"/>
    </source>
</evidence>
<proteinExistence type="inferred from homology"/>
<comment type="catalytic activity">
    <reaction evidence="12">
        <text>Preferential cleavage: (Ac)2-L-Lys-D-Ala-|-D-Ala. Also transpeptidation of peptidyl-alanyl moieties that are N-acyl substituents of D-alanine.</text>
        <dbReference type="EC" id="3.4.16.4"/>
    </reaction>
</comment>
<keyword evidence="6" id="KW-0645">Protease</keyword>
<dbReference type="SUPFAM" id="SSF69189">
    <property type="entry name" value="Penicillin-binding protein associated domain"/>
    <property type="match status" value="1"/>
</dbReference>
<dbReference type="InterPro" id="IPR012338">
    <property type="entry name" value="Beta-lactam/transpept-like"/>
</dbReference>
<keyword evidence="7 14" id="KW-0732">Signal</keyword>
<feature type="signal peptide" evidence="14">
    <location>
        <begin position="1"/>
        <end position="20"/>
    </location>
</feature>
<evidence type="ECO:0000256" key="5">
    <source>
        <dbReference type="ARBA" id="ARBA00022645"/>
    </source>
</evidence>
<dbReference type="Pfam" id="PF00768">
    <property type="entry name" value="Peptidase_S11"/>
    <property type="match status" value="1"/>
</dbReference>
<accession>A0ABV4TV08</accession>
<gene>
    <name evidence="16" type="ORF">ACERLL_10025</name>
</gene>
<dbReference type="PANTHER" id="PTHR21581:SF6">
    <property type="entry name" value="TRAFFICKING PROTEIN PARTICLE COMPLEX SUBUNIT 12"/>
    <property type="match status" value="1"/>
</dbReference>
<protein>
    <recommendedName>
        <fullName evidence="4">serine-type D-Ala-D-Ala carboxypeptidase</fullName>
        <ecNumber evidence="4">3.4.16.4</ecNumber>
    </recommendedName>
</protein>
<dbReference type="Proteomes" id="UP001575181">
    <property type="component" value="Unassembled WGS sequence"/>
</dbReference>
<reference evidence="16 17" key="1">
    <citation type="submission" date="2024-08" db="EMBL/GenBank/DDBJ databases">
        <title>Whole-genome sequencing of halo(alkali)philic microorganisms from hypersaline lakes.</title>
        <authorList>
            <person name="Sorokin D.Y."/>
            <person name="Merkel A.Y."/>
            <person name="Messina E."/>
            <person name="Yakimov M."/>
        </authorList>
    </citation>
    <scope>NUCLEOTIDE SEQUENCE [LARGE SCALE GENOMIC DNA]</scope>
    <source>
        <strain evidence="16 17">Cl-TMA</strain>
    </source>
</reference>
<evidence type="ECO:0000313" key="17">
    <source>
        <dbReference type="Proteomes" id="UP001575181"/>
    </source>
</evidence>
<evidence type="ECO:0000256" key="14">
    <source>
        <dbReference type="SAM" id="SignalP"/>
    </source>
</evidence>
<dbReference type="EC" id="3.4.16.4" evidence="4"/>
<evidence type="ECO:0000256" key="3">
    <source>
        <dbReference type="ARBA" id="ARBA00007164"/>
    </source>
</evidence>
<sequence>MSRLSIALLLFFLLSAWSHAASVPAPPNVGAKAAFLMDAQSGRILASQNPDRKHPPASLAKLMTAYLTFQAVKDGQVRLDEKVRISKEVWEVKGSQMFLKVGERVAVEKLLHGLVVQSGNDAALALAEFVGGGKDTFVRMMNRKARELGMENTHYTGPAGMPDPEMHATAQDLALLAQAVLNDFPQYLKMFSQRALTHNGIKQSNRNRLLWRLEGADGLKTGHTKEAGYNLIGTAKRDGMRLIGVVLGARSDNRRFDAMQGLINYGFRFYETKKLYARGEVVEQARIWQGAKQNLALTLADSLYVTVPRNSASEVQLKAELRAPLTAPVKAEEQVGWLHVDLAGRSLSRRPLLAQDTVASAGWVRYLLDAARLQWRAFWQGQKQRFLAQDEGEPSGAAAAGSAQPG</sequence>
<evidence type="ECO:0000256" key="4">
    <source>
        <dbReference type="ARBA" id="ARBA00012448"/>
    </source>
</evidence>
<dbReference type="InterPro" id="IPR037167">
    <property type="entry name" value="Peptidase_S11_C_sf"/>
</dbReference>
<evidence type="ECO:0000256" key="7">
    <source>
        <dbReference type="ARBA" id="ARBA00022729"/>
    </source>
</evidence>
<dbReference type="SUPFAM" id="SSF56601">
    <property type="entry name" value="beta-lactamase/transpeptidase-like"/>
    <property type="match status" value="1"/>
</dbReference>
<dbReference type="InterPro" id="IPR001967">
    <property type="entry name" value="Peptidase_S11_N"/>
</dbReference>
<evidence type="ECO:0000256" key="2">
    <source>
        <dbReference type="ARBA" id="ARBA00004752"/>
    </source>
</evidence>
<dbReference type="Pfam" id="PF07943">
    <property type="entry name" value="PBP5_C"/>
    <property type="match status" value="1"/>
</dbReference>
<keyword evidence="10" id="KW-0573">Peptidoglycan synthesis</keyword>
<comment type="pathway">
    <text evidence="2">Cell wall biogenesis; peptidoglycan biosynthesis.</text>
</comment>
<evidence type="ECO:0000259" key="15">
    <source>
        <dbReference type="SMART" id="SM00936"/>
    </source>
</evidence>
<dbReference type="InterPro" id="IPR018044">
    <property type="entry name" value="Peptidase_S11"/>
</dbReference>
<dbReference type="InterPro" id="IPR012907">
    <property type="entry name" value="Peptidase_S11_C"/>
</dbReference>
<evidence type="ECO:0000256" key="10">
    <source>
        <dbReference type="ARBA" id="ARBA00022984"/>
    </source>
</evidence>
<evidence type="ECO:0000313" key="16">
    <source>
        <dbReference type="EMBL" id="MFA9461161.1"/>
    </source>
</evidence>
<evidence type="ECO:0000256" key="9">
    <source>
        <dbReference type="ARBA" id="ARBA00022960"/>
    </source>
</evidence>
<dbReference type="RefSeq" id="WP_373655947.1">
    <property type="nucleotide sequence ID" value="NZ_JBGUAW010000006.1"/>
</dbReference>
<evidence type="ECO:0000256" key="11">
    <source>
        <dbReference type="ARBA" id="ARBA00023316"/>
    </source>
</evidence>
<dbReference type="PANTHER" id="PTHR21581">
    <property type="entry name" value="D-ALANYL-D-ALANINE CARBOXYPEPTIDASE"/>
    <property type="match status" value="1"/>
</dbReference>
<dbReference type="PRINTS" id="PR00725">
    <property type="entry name" value="DADACBPTASE1"/>
</dbReference>
<dbReference type="SMART" id="SM00936">
    <property type="entry name" value="PBP5_C"/>
    <property type="match status" value="1"/>
</dbReference>
<keyword evidence="8 16" id="KW-0378">Hydrolase</keyword>
<keyword evidence="5 16" id="KW-0121">Carboxypeptidase</keyword>
<comment type="similarity">
    <text evidence="3 13">Belongs to the peptidase S11 family.</text>
</comment>
<dbReference type="InterPro" id="IPR015956">
    <property type="entry name" value="Peniciliin-bd_prot_C_sf"/>
</dbReference>